<reference evidence="3" key="1">
    <citation type="journal article" date="2021" name="Nat. Commun.">
        <title>Genetic determinants of endophytism in the Arabidopsis root mycobiome.</title>
        <authorList>
            <person name="Mesny F."/>
            <person name="Miyauchi S."/>
            <person name="Thiergart T."/>
            <person name="Pickel B."/>
            <person name="Atanasova L."/>
            <person name="Karlsson M."/>
            <person name="Huettel B."/>
            <person name="Barry K.W."/>
            <person name="Haridas S."/>
            <person name="Chen C."/>
            <person name="Bauer D."/>
            <person name="Andreopoulos W."/>
            <person name="Pangilinan J."/>
            <person name="LaButti K."/>
            <person name="Riley R."/>
            <person name="Lipzen A."/>
            <person name="Clum A."/>
            <person name="Drula E."/>
            <person name="Henrissat B."/>
            <person name="Kohler A."/>
            <person name="Grigoriev I.V."/>
            <person name="Martin F.M."/>
            <person name="Hacquard S."/>
        </authorList>
    </citation>
    <scope>NUCLEOTIDE SEQUENCE</scope>
    <source>
        <strain evidence="3">MPI-CAGE-AT-0021</strain>
    </source>
</reference>
<dbReference type="InterPro" id="IPR018253">
    <property type="entry name" value="DnaJ_domain_CS"/>
</dbReference>
<feature type="compositionally biased region" description="Pro residues" evidence="1">
    <location>
        <begin position="178"/>
        <end position="189"/>
    </location>
</feature>
<feature type="domain" description="J" evidence="2">
    <location>
        <begin position="20"/>
        <end position="86"/>
    </location>
</feature>
<feature type="compositionally biased region" description="Low complexity" evidence="1">
    <location>
        <begin position="688"/>
        <end position="698"/>
    </location>
</feature>
<feature type="region of interest" description="Disordered" evidence="1">
    <location>
        <begin position="481"/>
        <end position="698"/>
    </location>
</feature>
<comment type="caution">
    <text evidence="3">The sequence shown here is derived from an EMBL/GenBank/DDBJ whole genome shotgun (WGS) entry which is preliminary data.</text>
</comment>
<dbReference type="CDD" id="cd06257">
    <property type="entry name" value="DnaJ"/>
    <property type="match status" value="1"/>
</dbReference>
<dbReference type="PROSITE" id="PS50076">
    <property type="entry name" value="DNAJ_2"/>
    <property type="match status" value="1"/>
</dbReference>
<dbReference type="PRINTS" id="PR00625">
    <property type="entry name" value="JDOMAIN"/>
</dbReference>
<feature type="compositionally biased region" description="Pro residues" evidence="1">
    <location>
        <begin position="109"/>
        <end position="124"/>
    </location>
</feature>
<dbReference type="SMART" id="SM00271">
    <property type="entry name" value="DnaJ"/>
    <property type="match status" value="1"/>
</dbReference>
<feature type="compositionally biased region" description="Basic and acidic residues" evidence="1">
    <location>
        <begin position="293"/>
        <end position="330"/>
    </location>
</feature>
<keyword evidence="4" id="KW-1185">Reference proteome</keyword>
<dbReference type="OrthoDB" id="10250354at2759"/>
<dbReference type="EMBL" id="JAGMUU010000006">
    <property type="protein sequence ID" value="KAH7149951.1"/>
    <property type="molecule type" value="Genomic_DNA"/>
</dbReference>
<feature type="compositionally biased region" description="Polar residues" evidence="1">
    <location>
        <begin position="626"/>
        <end position="636"/>
    </location>
</feature>
<dbReference type="Gene3D" id="1.10.287.110">
    <property type="entry name" value="DnaJ domain"/>
    <property type="match status" value="1"/>
</dbReference>
<feature type="compositionally biased region" description="Polar residues" evidence="1">
    <location>
        <begin position="380"/>
        <end position="392"/>
    </location>
</feature>
<dbReference type="InterPro" id="IPR036869">
    <property type="entry name" value="J_dom_sf"/>
</dbReference>
<proteinExistence type="predicted"/>
<sequence length="938" mass="103153">MANNSLLRAKLSSVMATSRDYYADLGLPASADVQEIKKQFRKLALKYHPDRNPGREQEVNVQFQIIQSAHEVLSDPDQKAKYDATRTRSRYPGASGIKGNPWANAGDQFPPPPRRNQPNRPAPAPSGAQRWQHRFSQGVPPTAKQYTTADHEAKKNAAKAFENMRKAPSQASAKPAEQPRPTPPPPPPRTESARQRAQASFGSRRAGYHPRSAMHGDEPPVTSSNYTSRPAPERFAPDGPNSGRPGPVPMPDPLSQFRDRDSSADTRQSTPYSKHGGEKTNPFDGVPLGRTKSTRETSRHDAVSPDIDTPTRQRSFTDRPKGTNDDEPKWDFPSGEKPPPVNMESRPKAPLKKTRSSQKPISASAVPNGTAQQPNPPTVETPSKTQSNTTGGPSMYETPPCPHNTYPLSFSNYNTCRTYNSHQPLHGWTTTHQDDAACMFNSDKDPPLHPTLSGDHNSSVLLTPFERQQQRVLARLIENAASGGSGGKRKQTDQNPEPPVFLNSANNKAANSFSFPVNDDTFSQTSPQHKNFSRSNTDDINTSFVDDQDADSWQFSAGGSEQGTPTKPRPESGNRTGRHSPAKRPTISRTDTSSIPSESGTSEPGFNPDGWSNEFGPHTFVPQPSPVKTASPTRSMRGNPKKPKPKATGVSTIVDDSSSDEEELPWRGRKPQGGPVATDSPQAMDIDSPPASTTVPESTAAAAAVIPPAPPSFNAAQLPTGARNINVEPSRPEWRPGNVEGVNGGAKKPAESQTREFNPNAVGSEDSEEFRVNFADLKNVAPFAHPDSGLRSFTELKDNLPFESKASVNIPFEPHKPDKLVFPTPPKAPALPSHVAINGMEPSDASWDKYVKEFEIYLQNWDKFNASVVDHFSTRKRNIAHMRKAHGYSFLEAHNDVDIQEYFDWLQQDSDVQTSWTAACEEHQHRFRDFMAFRMKMK</sequence>
<dbReference type="InterPro" id="IPR001623">
    <property type="entry name" value="DnaJ_domain"/>
</dbReference>
<dbReference type="AlphaFoldDB" id="A0A9P9F158"/>
<feature type="compositionally biased region" description="Polar residues" evidence="1">
    <location>
        <begin position="520"/>
        <end position="565"/>
    </location>
</feature>
<feature type="compositionally biased region" description="Basic and acidic residues" evidence="1">
    <location>
        <begin position="72"/>
        <end position="86"/>
    </location>
</feature>
<feature type="region of interest" description="Disordered" evidence="1">
    <location>
        <begin position="724"/>
        <end position="764"/>
    </location>
</feature>
<dbReference type="Proteomes" id="UP000717696">
    <property type="component" value="Unassembled WGS sequence"/>
</dbReference>
<name>A0A9P9F158_9HYPO</name>
<feature type="compositionally biased region" description="Polar residues" evidence="1">
    <location>
        <begin position="357"/>
        <end position="373"/>
    </location>
</feature>
<dbReference type="InterPro" id="IPR050817">
    <property type="entry name" value="DjlA_DnaK_co-chaperone"/>
</dbReference>
<gene>
    <name evidence="3" type="ORF">B0J13DRAFT_620295</name>
</gene>
<accession>A0A9P9F158</accession>
<dbReference type="FunFam" id="1.10.287.110:FF:000096">
    <property type="entry name" value="DnaJ domain protein"/>
    <property type="match status" value="1"/>
</dbReference>
<dbReference type="Pfam" id="PF00226">
    <property type="entry name" value="DnaJ"/>
    <property type="match status" value="1"/>
</dbReference>
<evidence type="ECO:0000256" key="1">
    <source>
        <dbReference type="SAM" id="MobiDB-lite"/>
    </source>
</evidence>
<dbReference type="PROSITE" id="PS00636">
    <property type="entry name" value="DNAJ_1"/>
    <property type="match status" value="1"/>
</dbReference>
<organism evidence="3 4">
    <name type="scientific">Dactylonectria estremocensis</name>
    <dbReference type="NCBI Taxonomy" id="1079267"/>
    <lineage>
        <taxon>Eukaryota</taxon>
        <taxon>Fungi</taxon>
        <taxon>Dikarya</taxon>
        <taxon>Ascomycota</taxon>
        <taxon>Pezizomycotina</taxon>
        <taxon>Sordariomycetes</taxon>
        <taxon>Hypocreomycetidae</taxon>
        <taxon>Hypocreales</taxon>
        <taxon>Nectriaceae</taxon>
        <taxon>Dactylonectria</taxon>
    </lineage>
</organism>
<dbReference type="PANTHER" id="PTHR24074">
    <property type="entry name" value="CO-CHAPERONE PROTEIN DJLA"/>
    <property type="match status" value="1"/>
</dbReference>
<protein>
    <recommendedName>
        <fullName evidence="2">J domain-containing protein</fullName>
    </recommendedName>
</protein>
<feature type="compositionally biased region" description="Low complexity" evidence="1">
    <location>
        <begin position="501"/>
        <end position="515"/>
    </location>
</feature>
<dbReference type="SUPFAM" id="SSF46565">
    <property type="entry name" value="Chaperone J-domain"/>
    <property type="match status" value="1"/>
</dbReference>
<feature type="compositionally biased region" description="Polar residues" evidence="1">
    <location>
        <begin position="587"/>
        <end position="604"/>
    </location>
</feature>
<evidence type="ECO:0000313" key="4">
    <source>
        <dbReference type="Proteomes" id="UP000717696"/>
    </source>
</evidence>
<feature type="region of interest" description="Disordered" evidence="1">
    <location>
        <begin position="72"/>
        <end position="401"/>
    </location>
</feature>
<evidence type="ECO:0000313" key="3">
    <source>
        <dbReference type="EMBL" id="KAH7149951.1"/>
    </source>
</evidence>
<evidence type="ECO:0000259" key="2">
    <source>
        <dbReference type="PROSITE" id="PS50076"/>
    </source>
</evidence>